<dbReference type="EMBL" id="CM051407">
    <property type="protein sequence ID" value="KAJ4701113.1"/>
    <property type="molecule type" value="Genomic_DNA"/>
</dbReference>
<evidence type="ECO:0000313" key="1">
    <source>
        <dbReference type="EMBL" id="KAJ4701113.1"/>
    </source>
</evidence>
<sequence>MNIEKNFRVETVSPEEAENLFWRIVGEYHSAKSSTDFRTGAEIVGKCAGLPLAIATIANALKNKSIDAWELALDELRTANPRSIPEVDKRVVSVLELSFNLLPSDEAKKLFLLCSLINFGHGISLDYLLRYSMGWGLFQNVYSLETGRKRLHVLIENLKASSLLLEGHTHNWVKMHEFIHAVAKSIAATSKLMFTIQDVPNLNKILEEKISENRTAISMPYRDISELPERLGCPKLELLFLFMNSSLQIPNNFFEGMKQLKVIDCDCINLQLLPSSFSNLTNLQTLCLDGCLLGDVSNIGELKNLEILSFSHSSILLDLGRCFKLKVIAPNVISSFSQLEELYLDNTPVQWENELDNQDGSNANLDELNQLSQLTTLRMSFLDAQIIPSNLCFEQLKRYRISIGDVWSWSHRNEASRMLKLKINSSSYLGYKPIKILLETTEELFLDELNGVQNFLHELDEEGFPNLKHLHVRNGFELLYIVNSQGRIHYNAFPMLEVLRLTNLINLENICYDPLKETSFNKLRTVEVNKCDGLKHRFSISMAKSLSKLQEIEVTDCENLKVIFAEEDDEGCVHDDSTIEFAQLRSLILQRLPQFTNFSFNTKTLLATNTPSTEITTADDHEDYKSLFGKRVEFPSLENLKLSLIGIQKIWPEQLLSIASYCHTVKSLTLEDCNGLKFLLSSSMVKSFAQLQRLVLCNCASMEQVLHSKGLEAEESISFPNLFYLELKDLPKLTRFGNGNIIEFPYLNVLIIENCPNFRTFFANNTCTDMAASNELEEMNSMENLQTDKPLFGDKVGFPSLEVLIVLQMHNLRKIWEHQLSLESFCKIKILRVEDCNKLLNIFPSNMLGRLQILEYLDVINCDSLEEVFEFQALGGQMKPAIAAAQLRELHLCHLPNLKHVWDMDSQAILAFDNLLKIRVHGCPGLKSIFPASIANDLHKLEELDIVTCLLEEVIGKDIKVEEFVIPRFRFPRLTSLTLSGLAVLKTFYPKTHISEWPALKKMEVSGCATGCGTVKILVSELQSPLDHLQPLFLVDKVAFPSLKELKLSHLPELLHLLGENTHSSRVFQNLATLEISACEKLKTLVPSSVSLWNLKTLDISRCDELVSLVTLPTAKSLVNLTRIDIVDCKMIEEIITHVKDGGNNDNQVVLKQLNYLRLRQLSSLTSFCCLGNYAIQLPSLEKVIVGHCPKMAMMEKVYLKEADDQDNLDNSGQHLFKEMVGFQGIKYLKISEFPQLKKIWHDQLLPGSFFCNLTSLVLDNCGDMSSAISANLVQSLNKLEMLEVRIVIH</sequence>
<proteinExistence type="predicted"/>
<evidence type="ECO:0000313" key="2">
    <source>
        <dbReference type="Proteomes" id="UP001164539"/>
    </source>
</evidence>
<dbReference type="Proteomes" id="UP001164539">
    <property type="component" value="Chromosome 14"/>
</dbReference>
<gene>
    <name evidence="1" type="ORF">OWV82_024402</name>
</gene>
<reference evidence="1 2" key="1">
    <citation type="journal article" date="2023" name="Science">
        <title>Complex scaffold remodeling in plant triterpene biosynthesis.</title>
        <authorList>
            <person name="De La Pena R."/>
            <person name="Hodgson H."/>
            <person name="Liu J.C."/>
            <person name="Stephenson M.J."/>
            <person name="Martin A.C."/>
            <person name="Owen C."/>
            <person name="Harkess A."/>
            <person name="Leebens-Mack J."/>
            <person name="Jimenez L.E."/>
            <person name="Osbourn A."/>
            <person name="Sattely E.S."/>
        </authorList>
    </citation>
    <scope>NUCLEOTIDE SEQUENCE [LARGE SCALE GENOMIC DNA]</scope>
    <source>
        <strain evidence="2">cv. JPN11</strain>
        <tissue evidence="1">Leaf</tissue>
    </source>
</reference>
<keyword evidence="2" id="KW-1185">Reference proteome</keyword>
<organism evidence="1 2">
    <name type="scientific">Melia azedarach</name>
    <name type="common">Chinaberry tree</name>
    <dbReference type="NCBI Taxonomy" id="155640"/>
    <lineage>
        <taxon>Eukaryota</taxon>
        <taxon>Viridiplantae</taxon>
        <taxon>Streptophyta</taxon>
        <taxon>Embryophyta</taxon>
        <taxon>Tracheophyta</taxon>
        <taxon>Spermatophyta</taxon>
        <taxon>Magnoliopsida</taxon>
        <taxon>eudicotyledons</taxon>
        <taxon>Gunneridae</taxon>
        <taxon>Pentapetalae</taxon>
        <taxon>rosids</taxon>
        <taxon>malvids</taxon>
        <taxon>Sapindales</taxon>
        <taxon>Meliaceae</taxon>
        <taxon>Melia</taxon>
    </lineage>
</organism>
<accession>A0ACC1WQA9</accession>
<name>A0ACC1WQA9_MELAZ</name>
<comment type="caution">
    <text evidence="1">The sequence shown here is derived from an EMBL/GenBank/DDBJ whole genome shotgun (WGS) entry which is preliminary data.</text>
</comment>
<protein>
    <submittedName>
        <fullName evidence="1">Disease resistance protein</fullName>
    </submittedName>
</protein>